<sequence>MSKKKKRQVEQDPFATGQPWLSMKSGIITMAVVSVLMVVWVTWQGSYSKPLGESLLWGLVFGGSLWIVFLLFLLIHRLFRR</sequence>
<feature type="transmembrane region" description="Helical" evidence="1">
    <location>
        <begin position="21"/>
        <end position="43"/>
    </location>
</feature>
<dbReference type="STRING" id="869279.SE15_08425"/>
<evidence type="ECO:0000313" key="2">
    <source>
        <dbReference type="EMBL" id="KPL83253.1"/>
    </source>
</evidence>
<evidence type="ECO:0000313" key="3">
    <source>
        <dbReference type="Proteomes" id="UP000050544"/>
    </source>
</evidence>
<comment type="caution">
    <text evidence="2">The sequence shown here is derived from an EMBL/GenBank/DDBJ whole genome shotgun (WGS) entry which is preliminary data.</text>
</comment>
<gene>
    <name evidence="2" type="ORF">SE15_08425</name>
</gene>
<reference evidence="2 3" key="1">
    <citation type="submission" date="2015-07" db="EMBL/GenBank/DDBJ databases">
        <title>Whole genome sequence of Thermanaerothrix daxensis DSM 23592.</title>
        <authorList>
            <person name="Hemp J."/>
            <person name="Ward L.M."/>
            <person name="Pace L.A."/>
            <person name="Fischer W.W."/>
        </authorList>
    </citation>
    <scope>NUCLEOTIDE SEQUENCE [LARGE SCALE GENOMIC DNA]</scope>
    <source>
        <strain evidence="2 3">GNS-1</strain>
    </source>
</reference>
<keyword evidence="1" id="KW-1133">Transmembrane helix</keyword>
<feature type="transmembrane region" description="Helical" evidence="1">
    <location>
        <begin position="55"/>
        <end position="75"/>
    </location>
</feature>
<accession>A0A0P6XS65</accession>
<dbReference type="RefSeq" id="WP_054521666.1">
    <property type="nucleotide sequence ID" value="NZ_LGKO01000004.1"/>
</dbReference>
<keyword evidence="3" id="KW-1185">Reference proteome</keyword>
<dbReference type="Proteomes" id="UP000050544">
    <property type="component" value="Unassembled WGS sequence"/>
</dbReference>
<dbReference type="EMBL" id="LGKO01000004">
    <property type="protein sequence ID" value="KPL83253.1"/>
    <property type="molecule type" value="Genomic_DNA"/>
</dbReference>
<proteinExistence type="predicted"/>
<evidence type="ECO:0000256" key="1">
    <source>
        <dbReference type="SAM" id="Phobius"/>
    </source>
</evidence>
<organism evidence="2 3">
    <name type="scientific">Thermanaerothrix daxensis</name>
    <dbReference type="NCBI Taxonomy" id="869279"/>
    <lineage>
        <taxon>Bacteria</taxon>
        <taxon>Bacillati</taxon>
        <taxon>Chloroflexota</taxon>
        <taxon>Anaerolineae</taxon>
        <taxon>Anaerolineales</taxon>
        <taxon>Anaerolineaceae</taxon>
        <taxon>Thermanaerothrix</taxon>
    </lineage>
</organism>
<protein>
    <submittedName>
        <fullName evidence="2">Uncharacterized protein</fullName>
    </submittedName>
</protein>
<dbReference type="OrthoDB" id="10003720at2"/>
<keyword evidence="1" id="KW-0812">Transmembrane</keyword>
<keyword evidence="1" id="KW-0472">Membrane</keyword>
<name>A0A0P6XS65_9CHLR</name>
<dbReference type="AlphaFoldDB" id="A0A0P6XS65"/>